<evidence type="ECO:0000256" key="1">
    <source>
        <dbReference type="ARBA" id="ARBA00011073"/>
    </source>
</evidence>
<evidence type="ECO:0008006" key="5">
    <source>
        <dbReference type="Google" id="ProtNLM"/>
    </source>
</evidence>
<evidence type="ECO:0000313" key="3">
    <source>
        <dbReference type="EMBL" id="OBU77859.1"/>
    </source>
</evidence>
<keyword evidence="2" id="KW-0378">Hydrolase</keyword>
<evidence type="ECO:0000313" key="4">
    <source>
        <dbReference type="Proteomes" id="UP000093903"/>
    </source>
</evidence>
<dbReference type="AlphaFoldDB" id="A0A853MFW4"/>
<name>A0A853MFW4_9CYAN</name>
<proteinExistence type="inferred from homology"/>
<organism evidence="3 4">
    <name type="scientific">Cylindrospermopsis raciborskii CS-505</name>
    <dbReference type="NCBI Taxonomy" id="533240"/>
    <lineage>
        <taxon>Bacteria</taxon>
        <taxon>Bacillati</taxon>
        <taxon>Cyanobacteriota</taxon>
        <taxon>Cyanophyceae</taxon>
        <taxon>Nostocales</taxon>
        <taxon>Aphanizomenonaceae</taxon>
        <taxon>Cylindrospermopsis</taxon>
    </lineage>
</organism>
<gene>
    <name evidence="3" type="ORF">A9P98_17370</name>
</gene>
<dbReference type="EMBL" id="LYXA01000001">
    <property type="protein sequence ID" value="OBU77859.1"/>
    <property type="molecule type" value="Genomic_DNA"/>
</dbReference>
<sequence>MSNSAFRLIGLDALRNDPRYANIIDGNAPDRNSDGQPDQRLTVVVLDTGVDTGHQLLSPNILAYVDFINGSRFY</sequence>
<comment type="similarity">
    <text evidence="1">Belongs to the peptidase S8 family.</text>
</comment>
<dbReference type="Proteomes" id="UP000093903">
    <property type="component" value="Unassembled WGS sequence"/>
</dbReference>
<dbReference type="GO" id="GO:0004252">
    <property type="term" value="F:serine-type endopeptidase activity"/>
    <property type="evidence" value="ECO:0007669"/>
    <property type="project" value="InterPro"/>
</dbReference>
<reference evidence="3 4" key="1">
    <citation type="submission" date="2016-05" db="EMBL/GenBank/DDBJ databases">
        <title>First complete genome of the cyanobacterium Cylindrospermopsis raciborskii CS505, containing a circular chromosome and a single extrachromosomal element.</title>
        <authorList>
            <person name="Fuentes J."/>
            <person name="Tamames J."/>
            <person name="Allen E."/>
            <person name="Plominski A."/>
            <person name="Vasquez M."/>
        </authorList>
    </citation>
    <scope>NUCLEOTIDE SEQUENCE [LARGE SCALE GENOMIC DNA]</scope>
    <source>
        <strain evidence="3 4">CS505</strain>
    </source>
</reference>
<evidence type="ECO:0000256" key="2">
    <source>
        <dbReference type="ARBA" id="ARBA00022801"/>
    </source>
</evidence>
<accession>A0A853MFW4</accession>
<dbReference type="PROSITE" id="PS00136">
    <property type="entry name" value="SUBTILASE_ASP"/>
    <property type="match status" value="1"/>
</dbReference>
<dbReference type="InterPro" id="IPR023827">
    <property type="entry name" value="Peptidase_S8_Asp-AS"/>
</dbReference>
<comment type="caution">
    <text evidence="3">The sequence shown here is derived from an EMBL/GenBank/DDBJ whole genome shotgun (WGS) entry which is preliminary data.</text>
</comment>
<protein>
    <recommendedName>
        <fullName evidence="5">Peptidase S8 and S53, subtilisin, kexin, sedolisin</fullName>
    </recommendedName>
</protein>
<dbReference type="RefSeq" id="WP_006278323.1">
    <property type="nucleotide sequence ID" value="NZ_ACYA01000060.1"/>
</dbReference>
<dbReference type="Gene3D" id="3.40.50.200">
    <property type="entry name" value="Peptidase S8/S53 domain"/>
    <property type="match status" value="1"/>
</dbReference>
<dbReference type="GO" id="GO:0006508">
    <property type="term" value="P:proteolysis"/>
    <property type="evidence" value="ECO:0007669"/>
    <property type="project" value="InterPro"/>
</dbReference>
<dbReference type="SUPFAM" id="SSF52743">
    <property type="entry name" value="Subtilisin-like"/>
    <property type="match status" value="1"/>
</dbReference>
<dbReference type="InterPro" id="IPR036852">
    <property type="entry name" value="Peptidase_S8/S53_dom_sf"/>
</dbReference>